<evidence type="ECO:0000256" key="3">
    <source>
        <dbReference type="ARBA" id="ARBA00022989"/>
    </source>
</evidence>
<dbReference type="AlphaFoldDB" id="A0A3B1A291"/>
<comment type="subcellular location">
    <subcellularLocation>
        <location evidence="1">Membrane</location>
        <topology evidence="1">Multi-pass membrane protein</topology>
    </subcellularLocation>
</comment>
<feature type="transmembrane region" description="Helical" evidence="5">
    <location>
        <begin position="236"/>
        <end position="251"/>
    </location>
</feature>
<dbReference type="PANTHER" id="PTHR37422">
    <property type="entry name" value="TEICHURONIC ACID BIOSYNTHESIS PROTEIN TUAE"/>
    <property type="match status" value="1"/>
</dbReference>
<keyword evidence="2 5" id="KW-0812">Transmembrane</keyword>
<dbReference type="GO" id="GO:0016020">
    <property type="term" value="C:membrane"/>
    <property type="evidence" value="ECO:0007669"/>
    <property type="project" value="UniProtKB-SubCell"/>
</dbReference>
<evidence type="ECO:0000259" key="6">
    <source>
        <dbReference type="Pfam" id="PF04932"/>
    </source>
</evidence>
<evidence type="ECO:0000256" key="2">
    <source>
        <dbReference type="ARBA" id="ARBA00022692"/>
    </source>
</evidence>
<proteinExistence type="predicted"/>
<feature type="domain" description="O-antigen ligase-related" evidence="6">
    <location>
        <begin position="222"/>
        <end position="363"/>
    </location>
</feature>
<feature type="transmembrane region" description="Helical" evidence="5">
    <location>
        <begin position="50"/>
        <end position="67"/>
    </location>
</feature>
<name>A0A3B1A291_9ZZZZ</name>
<organism evidence="7">
    <name type="scientific">hydrothermal vent metagenome</name>
    <dbReference type="NCBI Taxonomy" id="652676"/>
    <lineage>
        <taxon>unclassified sequences</taxon>
        <taxon>metagenomes</taxon>
        <taxon>ecological metagenomes</taxon>
    </lineage>
</organism>
<feature type="transmembrane region" description="Helical" evidence="5">
    <location>
        <begin position="173"/>
        <end position="192"/>
    </location>
</feature>
<dbReference type="Pfam" id="PF04932">
    <property type="entry name" value="Wzy_C"/>
    <property type="match status" value="1"/>
</dbReference>
<feature type="transmembrane region" description="Helical" evidence="5">
    <location>
        <begin position="98"/>
        <end position="117"/>
    </location>
</feature>
<feature type="transmembrane region" description="Helical" evidence="5">
    <location>
        <begin position="129"/>
        <end position="153"/>
    </location>
</feature>
<feature type="transmembrane region" description="Helical" evidence="5">
    <location>
        <begin position="74"/>
        <end position="92"/>
    </location>
</feature>
<dbReference type="EMBL" id="UOFO01000109">
    <property type="protein sequence ID" value="VAW87006.1"/>
    <property type="molecule type" value="Genomic_DNA"/>
</dbReference>
<dbReference type="InterPro" id="IPR051533">
    <property type="entry name" value="WaaL-like"/>
</dbReference>
<accession>A0A3B1A291</accession>
<keyword evidence="4 5" id="KW-0472">Membrane</keyword>
<evidence type="ECO:0000313" key="7">
    <source>
        <dbReference type="EMBL" id="VAW87006.1"/>
    </source>
</evidence>
<feature type="transmembrane region" description="Helical" evidence="5">
    <location>
        <begin position="7"/>
        <end position="30"/>
    </location>
</feature>
<feature type="transmembrane region" description="Helical" evidence="5">
    <location>
        <begin position="213"/>
        <end position="230"/>
    </location>
</feature>
<evidence type="ECO:0000256" key="1">
    <source>
        <dbReference type="ARBA" id="ARBA00004141"/>
    </source>
</evidence>
<feature type="transmembrane region" description="Helical" evidence="5">
    <location>
        <begin position="350"/>
        <end position="371"/>
    </location>
</feature>
<keyword evidence="3 5" id="KW-1133">Transmembrane helix</keyword>
<reference evidence="7" key="1">
    <citation type="submission" date="2018-06" db="EMBL/GenBank/DDBJ databases">
        <authorList>
            <person name="Zhirakovskaya E."/>
        </authorList>
    </citation>
    <scope>NUCLEOTIDE SEQUENCE</scope>
</reference>
<dbReference type="InterPro" id="IPR007016">
    <property type="entry name" value="O-antigen_ligase-rel_domated"/>
</dbReference>
<dbReference type="PANTHER" id="PTHR37422:SF13">
    <property type="entry name" value="LIPOPOLYSACCHARIDE BIOSYNTHESIS PROTEIN PA4999-RELATED"/>
    <property type="match status" value="1"/>
</dbReference>
<feature type="transmembrane region" description="Helical" evidence="5">
    <location>
        <begin position="258"/>
        <end position="275"/>
    </location>
</feature>
<protein>
    <recommendedName>
        <fullName evidence="6">O-antigen ligase-related domain-containing protein</fullName>
    </recommendedName>
</protein>
<evidence type="ECO:0000256" key="4">
    <source>
        <dbReference type="ARBA" id="ARBA00023136"/>
    </source>
</evidence>
<gene>
    <name evidence="7" type="ORF">MNBD_GAMMA16-579</name>
</gene>
<sequence>MRDIVIIAMIGVCFILATQSRIAGLFTYWWFGIFRPHDWVWSSLITDLKLPLIAALLLIIPCILQRIIPRINHLISVLMILMLGALLLAKLLNGCENMLGFKTTTFFSLFLLFYIVLLTAELVDNKKKLFWFVAIISISIAAHSAKGGIHALLTGANNYGAENLTGLFAGSNAFALGTGVLLFFMIFTFQFINSTLIYENTTKWYNKPIVLKIYKILFIVIILGSFYNIVSLQSRGSFIATILGIIIWIALHKYRFRIFIITSIIVVLGLSVIPLPEGYNERIASAFVEEEARDNSAASRPHFWKVAVDMVEAHPLGIGPGCFQGYYNRFDSSNSLYGSYRSVHSSHFQILAEAGYFGFFIWVCLMLVSYWKLYKIKNQANEYIKDQESQRFYIAISNMLICSITVFIVGGAFYEYAYNDLIWLIFGLTIAVERNINKDIAEEENLKKVIKKRDRSETHRPVQHK</sequence>
<evidence type="ECO:0000256" key="5">
    <source>
        <dbReference type="SAM" id="Phobius"/>
    </source>
</evidence>
<feature type="transmembrane region" description="Helical" evidence="5">
    <location>
        <begin position="392"/>
        <end position="414"/>
    </location>
</feature>